<evidence type="ECO:0000313" key="1">
    <source>
        <dbReference type="EMBL" id="CBH97074.1"/>
    </source>
</evidence>
<sequence>MTWWHGIRPGARTRVIPRFIIFGGARLPLAVHAWRQGCAPTSPDICPLTRFFEGKGLRDSEAALWHAQIDAGVDVREASRKLLHWLAVRVREDRQNHRSITPSS</sequence>
<name>E6PQ70_9ZZZZ</name>
<comment type="caution">
    <text evidence="1">The sequence shown here is derived from an EMBL/GenBank/DDBJ whole genome shotgun (WGS) entry which is preliminary data.</text>
</comment>
<protein>
    <submittedName>
        <fullName evidence="1">Uncharacterized protein</fullName>
    </submittedName>
</protein>
<dbReference type="EMBL" id="CABM01000040">
    <property type="protein sequence ID" value="CBH97074.1"/>
    <property type="molecule type" value="Genomic_DNA"/>
</dbReference>
<gene>
    <name evidence="1" type="ORF">CARN2_1684</name>
</gene>
<reference evidence="1" key="1">
    <citation type="submission" date="2009-10" db="EMBL/GenBank/DDBJ databases">
        <title>Diversity of trophic interactions inside an arsenic-rich microbial ecosystem.</title>
        <authorList>
            <person name="Bertin P.N."/>
            <person name="Heinrich-Salmeron A."/>
            <person name="Pelletier E."/>
            <person name="Goulhen-Chollet F."/>
            <person name="Arsene-Ploetze F."/>
            <person name="Gallien S."/>
            <person name="Calteau A."/>
            <person name="Vallenet D."/>
            <person name="Casiot C."/>
            <person name="Chane-Woon-Ming B."/>
            <person name="Giloteaux L."/>
            <person name="Barakat M."/>
            <person name="Bonnefoy V."/>
            <person name="Bruneel O."/>
            <person name="Chandler M."/>
            <person name="Cleiss J."/>
            <person name="Duran R."/>
            <person name="Elbaz-Poulichet F."/>
            <person name="Fonknechten N."/>
            <person name="Lauga B."/>
            <person name="Mornico D."/>
            <person name="Ortet P."/>
            <person name="Schaeffer C."/>
            <person name="Siguier P."/>
            <person name="Alexander Thil Smith A."/>
            <person name="Van Dorsselaer A."/>
            <person name="Weissenbach J."/>
            <person name="Medigue C."/>
            <person name="Le Paslier D."/>
        </authorList>
    </citation>
    <scope>NUCLEOTIDE SEQUENCE</scope>
</reference>
<accession>E6PQ70</accession>
<proteinExistence type="predicted"/>
<dbReference type="AlphaFoldDB" id="E6PQ70"/>
<organism evidence="1">
    <name type="scientific">mine drainage metagenome</name>
    <dbReference type="NCBI Taxonomy" id="410659"/>
    <lineage>
        <taxon>unclassified sequences</taxon>
        <taxon>metagenomes</taxon>
        <taxon>ecological metagenomes</taxon>
    </lineage>
</organism>